<name>H2S4V7_TAKRU</name>
<reference evidence="10 11" key="1">
    <citation type="journal article" date="2011" name="Genome Biol. Evol.">
        <title>Integration of the genetic map and genome assembly of fugu facilitates insights into distinct features of genome evolution in teleosts and mammals.</title>
        <authorList>
            <person name="Kai W."/>
            <person name="Kikuchi K."/>
            <person name="Tohari S."/>
            <person name="Chew A.K."/>
            <person name="Tay A."/>
            <person name="Fujiwara A."/>
            <person name="Hosoya S."/>
            <person name="Suetake H."/>
            <person name="Naruse K."/>
            <person name="Brenner S."/>
            <person name="Suzuki Y."/>
            <person name="Venkatesh B."/>
        </authorList>
    </citation>
    <scope>NUCLEOTIDE SEQUENCE [LARGE SCALE GENOMIC DNA]</scope>
</reference>
<dbReference type="Ensembl" id="ENSTRUT00000007475.3">
    <property type="protein sequence ID" value="ENSTRUP00000007429.3"/>
    <property type="gene ID" value="ENSTRUG00000003168.3"/>
</dbReference>
<keyword evidence="6" id="KW-0539">Nucleus</keyword>
<keyword evidence="4" id="KW-0158">Chromosome</keyword>
<dbReference type="InterPro" id="IPR049589">
    <property type="entry name" value="NXP1_M-like"/>
</dbReference>
<evidence type="ECO:0000259" key="9">
    <source>
        <dbReference type="Pfam" id="PF04825"/>
    </source>
</evidence>
<protein>
    <submittedName>
        <fullName evidence="10">RAD21 cohesin complex component like 1</fullName>
    </submittedName>
</protein>
<dbReference type="PANTHER" id="PTHR12585">
    <property type="entry name" value="SCC1 / RAD21 FAMILY MEMBER"/>
    <property type="match status" value="1"/>
</dbReference>
<evidence type="ECO:0000313" key="11">
    <source>
        <dbReference type="Proteomes" id="UP000005226"/>
    </source>
</evidence>
<dbReference type="InterPro" id="IPR006909">
    <property type="entry name" value="Rad21/Rec8_C_eu"/>
</dbReference>
<dbReference type="GO" id="GO:1990414">
    <property type="term" value="P:replication-born double-strand break repair via sister chromatid exchange"/>
    <property type="evidence" value="ECO:0007669"/>
    <property type="project" value="TreeGrafter"/>
</dbReference>
<dbReference type="Pfam" id="PF04825">
    <property type="entry name" value="Rad21_Rec8_N"/>
    <property type="match status" value="1"/>
</dbReference>
<dbReference type="FunCoup" id="H2S4V7">
    <property type="interactions" value="307"/>
</dbReference>
<feature type="domain" description="Rad21/Rec8-like protein C-terminal eukaryotic" evidence="8">
    <location>
        <begin position="505"/>
        <end position="553"/>
    </location>
</feature>
<feature type="domain" description="Rad21/Rec8-like protein N-terminal" evidence="9">
    <location>
        <begin position="1"/>
        <end position="100"/>
    </location>
</feature>
<keyword evidence="5" id="KW-0159">Chromosome partition</keyword>
<dbReference type="GO" id="GO:0008278">
    <property type="term" value="C:cohesin complex"/>
    <property type="evidence" value="ECO:0007669"/>
    <property type="project" value="InterPro"/>
</dbReference>
<dbReference type="OMA" id="QLMLWKE"/>
<evidence type="ECO:0000256" key="1">
    <source>
        <dbReference type="ARBA" id="ARBA00004123"/>
    </source>
</evidence>
<comment type="subcellular location">
    <subcellularLocation>
        <location evidence="2">Chromosome</location>
    </subcellularLocation>
    <subcellularLocation>
        <location evidence="1">Nucleus</location>
    </subcellularLocation>
</comment>
<dbReference type="GO" id="GO:0003682">
    <property type="term" value="F:chromatin binding"/>
    <property type="evidence" value="ECO:0007669"/>
    <property type="project" value="TreeGrafter"/>
</dbReference>
<dbReference type="InterPro" id="IPR036390">
    <property type="entry name" value="WH_DNA-bd_sf"/>
</dbReference>
<dbReference type="InterPro" id="IPR039781">
    <property type="entry name" value="Rad21/Rec8-like"/>
</dbReference>
<organism evidence="10 11">
    <name type="scientific">Takifugu rubripes</name>
    <name type="common">Japanese pufferfish</name>
    <name type="synonym">Fugu rubripes</name>
    <dbReference type="NCBI Taxonomy" id="31033"/>
    <lineage>
        <taxon>Eukaryota</taxon>
        <taxon>Metazoa</taxon>
        <taxon>Chordata</taxon>
        <taxon>Craniata</taxon>
        <taxon>Vertebrata</taxon>
        <taxon>Euteleostomi</taxon>
        <taxon>Actinopterygii</taxon>
        <taxon>Neopterygii</taxon>
        <taxon>Teleostei</taxon>
        <taxon>Neoteleostei</taxon>
        <taxon>Acanthomorphata</taxon>
        <taxon>Eupercaria</taxon>
        <taxon>Tetraodontiformes</taxon>
        <taxon>Tetradontoidea</taxon>
        <taxon>Tetraodontidae</taxon>
        <taxon>Takifugu</taxon>
    </lineage>
</organism>
<feature type="compositionally biased region" description="Basic and acidic residues" evidence="7">
    <location>
        <begin position="376"/>
        <end position="394"/>
    </location>
</feature>
<feature type="region of interest" description="Disordered" evidence="7">
    <location>
        <begin position="419"/>
        <end position="455"/>
    </location>
</feature>
<feature type="region of interest" description="Disordered" evidence="7">
    <location>
        <begin position="375"/>
        <end position="395"/>
    </location>
</feature>
<evidence type="ECO:0000256" key="4">
    <source>
        <dbReference type="ARBA" id="ARBA00022454"/>
    </source>
</evidence>
<dbReference type="PANTHER" id="PTHR12585:SF54">
    <property type="entry name" value="RAD21 COHESIN COMPLEX COMPONENT LIKE 1 ISOFORM X1"/>
    <property type="match status" value="1"/>
</dbReference>
<evidence type="ECO:0000256" key="6">
    <source>
        <dbReference type="ARBA" id="ARBA00023242"/>
    </source>
</evidence>
<dbReference type="Pfam" id="PF04824">
    <property type="entry name" value="Rad21_Rec8"/>
    <property type="match status" value="1"/>
</dbReference>
<dbReference type="GeneTree" id="ENSGT00940000154655"/>
<dbReference type="AlphaFoldDB" id="H2S4V7"/>
<evidence type="ECO:0000256" key="7">
    <source>
        <dbReference type="SAM" id="MobiDB-lite"/>
    </source>
</evidence>
<dbReference type="eggNOG" id="KOG1213">
    <property type="taxonomic scope" value="Eukaryota"/>
</dbReference>
<proteinExistence type="inferred from homology"/>
<dbReference type="GO" id="GO:0007062">
    <property type="term" value="P:sister chromatid cohesion"/>
    <property type="evidence" value="ECO:0007669"/>
    <property type="project" value="InterPro"/>
</dbReference>
<dbReference type="HOGENOM" id="CLU_015775_1_1_1"/>
<feature type="compositionally biased region" description="Polar residues" evidence="7">
    <location>
        <begin position="425"/>
        <end position="444"/>
    </location>
</feature>
<accession>H2S4V7</accession>
<dbReference type="Proteomes" id="UP000005226">
    <property type="component" value="Chromosome 3"/>
</dbReference>
<dbReference type="GO" id="GO:0005634">
    <property type="term" value="C:nucleus"/>
    <property type="evidence" value="ECO:0007669"/>
    <property type="project" value="UniProtKB-SubCell"/>
</dbReference>
<dbReference type="CDD" id="cd21792">
    <property type="entry name" value="Rad21_Rec8_M_NXP1-like"/>
    <property type="match status" value="1"/>
</dbReference>
<evidence type="ECO:0000259" key="8">
    <source>
        <dbReference type="Pfam" id="PF04824"/>
    </source>
</evidence>
<sequence>MFYTQLFTSSRGPLAKIWLAAHWERKLTRAQVFECNLEIVIRDMISPKVKIGLRTSGHLLVGVVRIYSRKAKYLLADCGEALIKVKDAFRPGQTDLAVKEAERRAITLIEDFTAFEDFAVFDARLPDLSDIDLVDHFSLNQSRTEEITLKEDFGNEFLTLVDFGDESQINHTRLMDMSLQSLSHHGDAFGDEGRGFDLLDFLTNSSDDAESTDFIAGGARRENATIPPLACSQGDDEPECPLSRGPESVFGLSALPDAGQTRVETPALSETPVLGVEETGFALEPVPITPNSEKRRGKRRRKLIVDQNKELSDATIRAQISDFSDLVATMDLAPPTQQLMFWKESGGARRLLSRPCSAVVAPQVIELFSKCGKPGARGEVEKMRQDRREDRRDASVLSADGISITDSSLHRDLALTSHMTAPLETPSSCTQVDESQGESGSTLAQPELPPENSTLVHPSLEEEGIHLSSLNSWSAEDSQVFEDGNIKRNVQELLDTLNSDRDATFSLKSLCDGVTRSQAAKTFFCLLVLRKRQRLHLQQDGPYEDILVIPGPKDKSSHMGAF</sequence>
<dbReference type="GO" id="GO:0007059">
    <property type="term" value="P:chromosome segregation"/>
    <property type="evidence" value="ECO:0007669"/>
    <property type="project" value="UniProtKB-KW"/>
</dbReference>
<comment type="similarity">
    <text evidence="3">Belongs to the rad21 family.</text>
</comment>
<evidence type="ECO:0000256" key="2">
    <source>
        <dbReference type="ARBA" id="ARBA00004286"/>
    </source>
</evidence>
<evidence type="ECO:0000256" key="5">
    <source>
        <dbReference type="ARBA" id="ARBA00022829"/>
    </source>
</evidence>
<dbReference type="STRING" id="31033.ENSTRUP00000007429"/>
<keyword evidence="11" id="KW-1185">Reference proteome</keyword>
<reference evidence="10" key="3">
    <citation type="submission" date="2025-09" db="UniProtKB">
        <authorList>
            <consortium name="Ensembl"/>
        </authorList>
    </citation>
    <scope>IDENTIFICATION</scope>
</reference>
<dbReference type="InParanoid" id="H2S4V7"/>
<reference evidence="10" key="2">
    <citation type="submission" date="2025-08" db="UniProtKB">
        <authorList>
            <consortium name="Ensembl"/>
        </authorList>
    </citation>
    <scope>IDENTIFICATION</scope>
</reference>
<dbReference type="InterPro" id="IPR006910">
    <property type="entry name" value="Rad21_Rec8_N"/>
</dbReference>
<dbReference type="Gene3D" id="1.10.10.580">
    <property type="entry name" value="Structural maintenance of chromosome 1. Chain E"/>
    <property type="match status" value="1"/>
</dbReference>
<evidence type="ECO:0000313" key="10">
    <source>
        <dbReference type="Ensembl" id="ENSTRUP00000007429.3"/>
    </source>
</evidence>
<dbReference type="SUPFAM" id="SSF46785">
    <property type="entry name" value="Winged helix' DNA-binding domain"/>
    <property type="match status" value="1"/>
</dbReference>
<evidence type="ECO:0000256" key="3">
    <source>
        <dbReference type="ARBA" id="ARBA00009870"/>
    </source>
</evidence>
<dbReference type="InterPro" id="IPR023093">
    <property type="entry name" value="ScpA-like_C"/>
</dbReference>
<gene>
    <name evidence="10" type="primary">rad21l1</name>
</gene>